<dbReference type="EMBL" id="JAAGWQ010000232">
    <property type="protein sequence ID" value="KAF5658674.1"/>
    <property type="molecule type" value="Genomic_DNA"/>
</dbReference>
<dbReference type="AlphaFoldDB" id="A0A8H5SRM9"/>
<accession>A0A8H5SRM9</accession>
<dbReference type="Proteomes" id="UP000567885">
    <property type="component" value="Unassembled WGS sequence"/>
</dbReference>
<reference evidence="2 3" key="1">
    <citation type="submission" date="2020-05" db="EMBL/GenBank/DDBJ databases">
        <title>Identification and distribution of gene clusters putatively required for synthesis of sphingolipid metabolism inhibitors in phylogenetically diverse species of the filamentous fungus Fusarium.</title>
        <authorList>
            <person name="Kim H.-S."/>
            <person name="Busman M."/>
            <person name="Brown D.W."/>
            <person name="Divon H."/>
            <person name="Uhlig S."/>
            <person name="Proctor R.H."/>
        </authorList>
    </citation>
    <scope>NUCLEOTIDE SEQUENCE [LARGE SCALE GENOMIC DNA]</scope>
    <source>
        <strain evidence="2 3">NRRL 20693</strain>
    </source>
</reference>
<evidence type="ECO:0000256" key="1">
    <source>
        <dbReference type="SAM" id="SignalP"/>
    </source>
</evidence>
<keyword evidence="1" id="KW-0732">Signal</keyword>
<name>A0A8H5SRM9_FUSHE</name>
<proteinExistence type="predicted"/>
<protein>
    <submittedName>
        <fullName evidence="2">Uncharacterized protein</fullName>
    </submittedName>
</protein>
<dbReference type="OrthoDB" id="5099141at2759"/>
<gene>
    <name evidence="2" type="ORF">FHETE_9738</name>
</gene>
<sequence>MKYPIALLALTAVTEASPVSIRQNPDDIFNNKQKLCKGWDLRTAEGVNKLWTDTAAGVSLELFIKTQWEHEHAWVKNLEDYIQIGTDGKSGASGCGLLGTDCNPMGGISCEDQFDKYGQSTIGKNSYWTFQAIKGMHSKFAELHRKLTSETIIEGLKIDQMLSAFGGIDKPPSKMDDWIPIAIRIGGVLGGFIPGVGPIISPALNIFGSVLGGTNLRDPKPSPAPTLKAAVADLFRSASVRLEDTLRIATGGGTNQDEYNSLPAPKEDTFDSKVAKMLNGGWFLLDDDVEAMRWVFSSIVDNLQRKIANEVMSSSGLRLIATKDRFKTREECTGPGKRWLPLHDGQEYCWYIMRQADDNWSDVTEDVYTNMASFGLGDQQLETYYKAIIDCALRPGDKKDADTSDMVVGQIPQCFFNLPAYFYNEVFQPTNCDSAFEGAYIPCPKDYVTSLSDASSH</sequence>
<evidence type="ECO:0000313" key="3">
    <source>
        <dbReference type="Proteomes" id="UP000567885"/>
    </source>
</evidence>
<feature type="signal peptide" evidence="1">
    <location>
        <begin position="1"/>
        <end position="16"/>
    </location>
</feature>
<evidence type="ECO:0000313" key="2">
    <source>
        <dbReference type="EMBL" id="KAF5658674.1"/>
    </source>
</evidence>
<keyword evidence="3" id="KW-1185">Reference proteome</keyword>
<feature type="chain" id="PRO_5034470680" evidence="1">
    <location>
        <begin position="17"/>
        <end position="457"/>
    </location>
</feature>
<organism evidence="2 3">
    <name type="scientific">Fusarium heterosporum</name>
    <dbReference type="NCBI Taxonomy" id="42747"/>
    <lineage>
        <taxon>Eukaryota</taxon>
        <taxon>Fungi</taxon>
        <taxon>Dikarya</taxon>
        <taxon>Ascomycota</taxon>
        <taxon>Pezizomycotina</taxon>
        <taxon>Sordariomycetes</taxon>
        <taxon>Hypocreomycetidae</taxon>
        <taxon>Hypocreales</taxon>
        <taxon>Nectriaceae</taxon>
        <taxon>Fusarium</taxon>
        <taxon>Fusarium heterosporum species complex</taxon>
    </lineage>
</organism>
<comment type="caution">
    <text evidence="2">The sequence shown here is derived from an EMBL/GenBank/DDBJ whole genome shotgun (WGS) entry which is preliminary data.</text>
</comment>